<dbReference type="Proteomes" id="UP000048908">
    <property type="component" value="Unassembled WGS sequence"/>
</dbReference>
<accession>A0A0M6XLT9</accession>
<evidence type="ECO:0000313" key="1">
    <source>
        <dbReference type="EMBL" id="CTQ32059.1"/>
    </source>
</evidence>
<dbReference type="EMBL" id="CXPG01000012">
    <property type="protein sequence ID" value="CTQ32059.1"/>
    <property type="molecule type" value="Genomic_DNA"/>
</dbReference>
<sequence length="95" mass="10387">MTDDAIQVTIVKPGGTATVKFAEGYETMRVAIGYLHDPNDGLIAEMQAGRDATPWASRAVRDDATWSIELRGDLDDATRGHLLDWIASTAYFEDA</sequence>
<reference evidence="1 2" key="1">
    <citation type="submission" date="2015-07" db="EMBL/GenBank/DDBJ databases">
        <authorList>
            <person name="Noorani M."/>
        </authorList>
    </citation>
    <scope>NUCLEOTIDE SEQUENCE [LARGE SCALE GENOMIC DNA]</scope>
    <source>
        <strain evidence="1 2">CECT 5088</strain>
    </source>
</reference>
<dbReference type="AlphaFoldDB" id="A0A0M6XLT9"/>
<gene>
    <name evidence="1" type="ORF">JAN5088_00820</name>
</gene>
<name>A0A0M6XLT9_9RHOB</name>
<dbReference type="RefSeq" id="WP_055681513.1">
    <property type="nucleotide sequence ID" value="NZ_CXPG01000012.1"/>
</dbReference>
<protein>
    <submittedName>
        <fullName evidence="1">Uncharacterized protein</fullName>
    </submittedName>
</protein>
<evidence type="ECO:0000313" key="2">
    <source>
        <dbReference type="Proteomes" id="UP000048908"/>
    </source>
</evidence>
<dbReference type="OrthoDB" id="7872003at2"/>
<organism evidence="1 2">
    <name type="scientific">Jannaschia rubra</name>
    <dbReference type="NCBI Taxonomy" id="282197"/>
    <lineage>
        <taxon>Bacteria</taxon>
        <taxon>Pseudomonadati</taxon>
        <taxon>Pseudomonadota</taxon>
        <taxon>Alphaproteobacteria</taxon>
        <taxon>Rhodobacterales</taxon>
        <taxon>Roseobacteraceae</taxon>
        <taxon>Jannaschia</taxon>
    </lineage>
</organism>
<keyword evidence="2" id="KW-1185">Reference proteome</keyword>
<proteinExistence type="predicted"/>